<dbReference type="OrthoDB" id="9991966at2"/>
<accession>A0A2S9KG36</accession>
<sequence length="123" mass="13104">MPASFAAPAGVVLNQAHGLAVCAGEAAYHHCLSRFLERYQASAAELQSSPADLGRLLHLVHQLKSTASYLGLEQVVAVAREADDAVSSPEQLDVLRWRLHVALIEAFAAITALLARQFDANSG</sequence>
<dbReference type="RefSeq" id="WP_105728990.1">
    <property type="nucleotide sequence ID" value="NZ_PVLR01000015.1"/>
</dbReference>
<dbReference type="SUPFAM" id="SSF47226">
    <property type="entry name" value="Histidine-containing phosphotransfer domain, HPT domain"/>
    <property type="match status" value="1"/>
</dbReference>
<dbReference type="GO" id="GO:0004672">
    <property type="term" value="F:protein kinase activity"/>
    <property type="evidence" value="ECO:0007669"/>
    <property type="project" value="UniProtKB-ARBA"/>
</dbReference>
<dbReference type="EMBL" id="PVLR01000015">
    <property type="protein sequence ID" value="PRD69413.1"/>
    <property type="molecule type" value="Genomic_DNA"/>
</dbReference>
<feature type="domain" description="HPt" evidence="2">
    <location>
        <begin position="35"/>
        <end position="96"/>
    </location>
</feature>
<gene>
    <name evidence="3" type="ORF">C6P61_05800</name>
</gene>
<dbReference type="Proteomes" id="UP000238326">
    <property type="component" value="Unassembled WGS sequence"/>
</dbReference>
<protein>
    <recommendedName>
        <fullName evidence="2">HPt domain-containing protein</fullName>
    </recommendedName>
</protein>
<evidence type="ECO:0000313" key="4">
    <source>
        <dbReference type="Proteomes" id="UP000238326"/>
    </source>
</evidence>
<proteinExistence type="predicted"/>
<dbReference type="InterPro" id="IPR008207">
    <property type="entry name" value="Sig_transdc_His_kin_Hpt_dom"/>
</dbReference>
<evidence type="ECO:0000313" key="3">
    <source>
        <dbReference type="EMBL" id="PRD69413.1"/>
    </source>
</evidence>
<reference evidence="3 4" key="1">
    <citation type="submission" date="2018-03" db="EMBL/GenBank/DDBJ databases">
        <title>Comparative genomics illustrates the genes involved in a hyperalkaliphilic mechanisms of Serpentinomonas isolated from highly-alkaline calcium-rich serpentinized springs.</title>
        <authorList>
            <person name="Suzuki S."/>
            <person name="Ishii S."/>
            <person name="Walworth N."/>
            <person name="Bird L."/>
            <person name="Kuenen J.G."/>
            <person name="Nealson K.H."/>
        </authorList>
    </citation>
    <scope>NUCLEOTIDE SEQUENCE [LARGE SCALE GENOMIC DNA]</scope>
    <source>
        <strain evidence="3 4">83</strain>
    </source>
</reference>
<keyword evidence="4" id="KW-1185">Reference proteome</keyword>
<dbReference type="InterPro" id="IPR036641">
    <property type="entry name" value="HPT_dom_sf"/>
</dbReference>
<name>A0A2S9KG36_9BURK</name>
<evidence type="ECO:0000259" key="2">
    <source>
        <dbReference type="Pfam" id="PF01627"/>
    </source>
</evidence>
<dbReference type="AlphaFoldDB" id="A0A2S9KG36"/>
<evidence type="ECO:0000256" key="1">
    <source>
        <dbReference type="ARBA" id="ARBA00023012"/>
    </source>
</evidence>
<dbReference type="Gene3D" id="1.20.120.160">
    <property type="entry name" value="HPT domain"/>
    <property type="match status" value="1"/>
</dbReference>
<dbReference type="GO" id="GO:0000160">
    <property type="term" value="P:phosphorelay signal transduction system"/>
    <property type="evidence" value="ECO:0007669"/>
    <property type="project" value="UniProtKB-KW"/>
</dbReference>
<organism evidence="3 4">
    <name type="scientific">Malikia spinosa</name>
    <dbReference type="NCBI Taxonomy" id="86180"/>
    <lineage>
        <taxon>Bacteria</taxon>
        <taxon>Pseudomonadati</taxon>
        <taxon>Pseudomonadota</taxon>
        <taxon>Betaproteobacteria</taxon>
        <taxon>Burkholderiales</taxon>
        <taxon>Comamonadaceae</taxon>
        <taxon>Malikia</taxon>
    </lineage>
</organism>
<keyword evidence="1" id="KW-0902">Two-component regulatory system</keyword>
<comment type="caution">
    <text evidence="3">The sequence shown here is derived from an EMBL/GenBank/DDBJ whole genome shotgun (WGS) entry which is preliminary data.</text>
</comment>
<dbReference type="Pfam" id="PF01627">
    <property type="entry name" value="Hpt"/>
    <property type="match status" value="1"/>
</dbReference>